<dbReference type="EMBL" id="LLXU01000056">
    <property type="protein sequence ID" value="KRG46347.1"/>
    <property type="molecule type" value="Genomic_DNA"/>
</dbReference>
<evidence type="ECO:0008006" key="5">
    <source>
        <dbReference type="Google" id="ProtNLM"/>
    </source>
</evidence>
<organism evidence="3 4">
    <name type="scientific">Stenotrophomonas panacihumi</name>
    <dbReference type="NCBI Taxonomy" id="676599"/>
    <lineage>
        <taxon>Bacteria</taxon>
        <taxon>Pseudomonadati</taxon>
        <taxon>Pseudomonadota</taxon>
        <taxon>Gammaproteobacteria</taxon>
        <taxon>Lysobacterales</taxon>
        <taxon>Lysobacteraceae</taxon>
        <taxon>Stenotrophomonas</taxon>
    </lineage>
</organism>
<dbReference type="InterPro" id="IPR037126">
    <property type="entry name" value="PdaC/RsiV-like_sf"/>
</dbReference>
<name>A0A0R0AM68_9GAMM</name>
<keyword evidence="4" id="KW-1185">Reference proteome</keyword>
<keyword evidence="2" id="KW-0732">Signal</keyword>
<comment type="caution">
    <text evidence="3">The sequence shown here is derived from an EMBL/GenBank/DDBJ whole genome shotgun (WGS) entry which is preliminary data.</text>
</comment>
<evidence type="ECO:0000313" key="4">
    <source>
        <dbReference type="Proteomes" id="UP000051802"/>
    </source>
</evidence>
<gene>
    <name evidence="3" type="ORF">ARC20_05705</name>
</gene>
<feature type="region of interest" description="Disordered" evidence="1">
    <location>
        <begin position="34"/>
        <end position="57"/>
    </location>
</feature>
<dbReference type="AlphaFoldDB" id="A0A0R0AM68"/>
<sequence>MKQWRAKGGAAAWIGMAVLAVALAACQREPAEPAQADKAAPAMDNTPAASAPAAADTAGPLKDVIEHDPRYVVGISYPPGLERYPGLATAVRQYGDAARAELMQAVEGLGNDKPTAPYELSLAFQQVLDTPAVVAIAADGSRYTGGAHGEPLVARFVWLPGRNELLTADKLIPNAAGWGTVGQYVATQLHDAAAQRTVADKLEPSDAEALLKNADKSIAEGTAAEADNFAQFVPVLDGAGKIAALRFVFPPYQVGPYSDGTQTADVPAAVLRPLVAPEYTELFAP</sequence>
<dbReference type="RefSeq" id="WP_057645064.1">
    <property type="nucleotide sequence ID" value="NZ_LLXU01000056.1"/>
</dbReference>
<dbReference type="Proteomes" id="UP000051802">
    <property type="component" value="Unassembled WGS sequence"/>
</dbReference>
<proteinExistence type="predicted"/>
<reference evidence="3 4" key="1">
    <citation type="submission" date="2015-10" db="EMBL/GenBank/DDBJ databases">
        <title>Genome sequencing and analysis of members of genus Stenotrophomonas.</title>
        <authorList>
            <person name="Patil P.P."/>
            <person name="Midha S."/>
            <person name="Patil P.B."/>
        </authorList>
    </citation>
    <scope>NUCLEOTIDE SEQUENCE [LARGE SCALE GENOMIC DNA]</scope>
    <source>
        <strain evidence="3 4">JCM 16536</strain>
    </source>
</reference>
<feature type="chain" id="PRO_5006390982" description="Deacetylase PdaC domain-containing protein" evidence="2">
    <location>
        <begin position="25"/>
        <end position="285"/>
    </location>
</feature>
<dbReference type="STRING" id="676599.ARC20_05705"/>
<dbReference type="PROSITE" id="PS51257">
    <property type="entry name" value="PROKAR_LIPOPROTEIN"/>
    <property type="match status" value="1"/>
</dbReference>
<dbReference type="Gene3D" id="3.90.640.20">
    <property type="entry name" value="Heat-shock cognate protein, ATPase"/>
    <property type="match status" value="1"/>
</dbReference>
<evidence type="ECO:0000256" key="1">
    <source>
        <dbReference type="SAM" id="MobiDB-lite"/>
    </source>
</evidence>
<accession>A0A0R0AM68</accession>
<protein>
    <recommendedName>
        <fullName evidence="5">Deacetylase PdaC domain-containing protein</fullName>
    </recommendedName>
</protein>
<evidence type="ECO:0000313" key="3">
    <source>
        <dbReference type="EMBL" id="KRG46347.1"/>
    </source>
</evidence>
<evidence type="ECO:0000256" key="2">
    <source>
        <dbReference type="SAM" id="SignalP"/>
    </source>
</evidence>
<feature type="signal peptide" evidence="2">
    <location>
        <begin position="1"/>
        <end position="24"/>
    </location>
</feature>